<dbReference type="Proteomes" id="UP000077755">
    <property type="component" value="Chromosome 3"/>
</dbReference>
<proteinExistence type="predicted"/>
<protein>
    <submittedName>
        <fullName evidence="1">Uncharacterized protein</fullName>
    </submittedName>
</protein>
<evidence type="ECO:0000313" key="1">
    <source>
        <dbReference type="EMBL" id="KZN03175.1"/>
    </source>
</evidence>
<dbReference type="EMBL" id="LNRQ01000003">
    <property type="protein sequence ID" value="KZN03175.1"/>
    <property type="molecule type" value="Genomic_DNA"/>
</dbReference>
<evidence type="ECO:0000313" key="3">
    <source>
        <dbReference type="Proteomes" id="UP000077755"/>
    </source>
</evidence>
<keyword evidence="3" id="KW-1185">Reference proteome</keyword>
<reference evidence="2" key="2">
    <citation type="submission" date="2022-03" db="EMBL/GenBank/DDBJ databases">
        <title>Draft title - Genomic analysis of global carrot germplasm unveils the trajectory of domestication and the origin of high carotenoid orange carrot.</title>
        <authorList>
            <person name="Iorizzo M."/>
            <person name="Ellison S."/>
            <person name="Senalik D."/>
            <person name="Macko-Podgorni A."/>
            <person name="Grzebelus D."/>
            <person name="Bostan H."/>
            <person name="Rolling W."/>
            <person name="Curaba J."/>
            <person name="Simon P."/>
        </authorList>
    </citation>
    <scope>NUCLEOTIDE SEQUENCE</scope>
    <source>
        <tissue evidence="2">Leaf</tissue>
    </source>
</reference>
<accession>A0A161WWU1</accession>
<dbReference type="EMBL" id="CP093345">
    <property type="protein sequence ID" value="WOG94186.1"/>
    <property type="molecule type" value="Genomic_DNA"/>
</dbReference>
<dbReference type="AlphaFoldDB" id="A0A161WWU1"/>
<dbReference type="Gramene" id="KZN03175">
    <property type="protein sequence ID" value="KZN03175"/>
    <property type="gene ID" value="DCAR_011931"/>
</dbReference>
<organism evidence="1">
    <name type="scientific">Daucus carota subsp. sativus</name>
    <name type="common">Carrot</name>
    <dbReference type="NCBI Taxonomy" id="79200"/>
    <lineage>
        <taxon>Eukaryota</taxon>
        <taxon>Viridiplantae</taxon>
        <taxon>Streptophyta</taxon>
        <taxon>Embryophyta</taxon>
        <taxon>Tracheophyta</taxon>
        <taxon>Spermatophyta</taxon>
        <taxon>Magnoliopsida</taxon>
        <taxon>eudicotyledons</taxon>
        <taxon>Gunneridae</taxon>
        <taxon>Pentapetalae</taxon>
        <taxon>asterids</taxon>
        <taxon>campanulids</taxon>
        <taxon>Apiales</taxon>
        <taxon>Apiaceae</taxon>
        <taxon>Apioideae</taxon>
        <taxon>Scandiceae</taxon>
        <taxon>Daucinae</taxon>
        <taxon>Daucus</taxon>
        <taxon>Daucus sect. Daucus</taxon>
    </lineage>
</organism>
<reference evidence="1" key="1">
    <citation type="journal article" date="2016" name="Nat. Genet.">
        <title>A high-quality carrot genome assembly provides new insights into carotenoid accumulation and asterid genome evolution.</title>
        <authorList>
            <person name="Iorizzo M."/>
            <person name="Ellison S."/>
            <person name="Senalik D."/>
            <person name="Zeng P."/>
            <person name="Satapoomin P."/>
            <person name="Huang J."/>
            <person name="Bowman M."/>
            <person name="Iovene M."/>
            <person name="Sanseverino W."/>
            <person name="Cavagnaro P."/>
            <person name="Yildiz M."/>
            <person name="Macko-Podgorni A."/>
            <person name="Moranska E."/>
            <person name="Grzebelus E."/>
            <person name="Grzebelus D."/>
            <person name="Ashrafi H."/>
            <person name="Zheng Z."/>
            <person name="Cheng S."/>
            <person name="Spooner D."/>
            <person name="Van Deynze A."/>
            <person name="Simon P."/>
        </authorList>
    </citation>
    <scope>NUCLEOTIDE SEQUENCE [LARGE SCALE GENOMIC DNA]</scope>
    <source>
        <tissue evidence="1">Leaf</tissue>
    </source>
</reference>
<name>A0A161WWU1_DAUCS</name>
<gene>
    <name evidence="1" type="ORF">DCAR_011931</name>
    <name evidence="2" type="ORF">DCAR_0313479</name>
</gene>
<sequence>MWVRPCTDERDTDHPCFRLHERTPYRVYKRLPELGYLVPVSSRSEDDED</sequence>
<evidence type="ECO:0000313" key="2">
    <source>
        <dbReference type="EMBL" id="WOG94186.1"/>
    </source>
</evidence>